<feature type="transmembrane region" description="Helical" evidence="6">
    <location>
        <begin position="99"/>
        <end position="119"/>
    </location>
</feature>
<feature type="compositionally biased region" description="Basic residues" evidence="5">
    <location>
        <begin position="37"/>
        <end position="49"/>
    </location>
</feature>
<feature type="compositionally biased region" description="Basic and acidic residues" evidence="5">
    <location>
        <begin position="27"/>
        <end position="36"/>
    </location>
</feature>
<dbReference type="PANTHER" id="PTHR16950:SF16">
    <property type="entry name" value="ZINC TRANSPORTER ZIP13"/>
    <property type="match status" value="1"/>
</dbReference>
<feature type="compositionally biased region" description="Basic residues" evidence="5">
    <location>
        <begin position="182"/>
        <end position="196"/>
    </location>
</feature>
<proteinExistence type="predicted"/>
<comment type="subcellular location">
    <subcellularLocation>
        <location evidence="1">Membrane</location>
        <topology evidence="1">Multi-pass membrane protein</topology>
    </subcellularLocation>
</comment>
<evidence type="ECO:0000256" key="3">
    <source>
        <dbReference type="ARBA" id="ARBA00022989"/>
    </source>
</evidence>
<keyword evidence="9" id="KW-1185">Reference proteome</keyword>
<feature type="chain" id="PRO_5012192169" evidence="7">
    <location>
        <begin position="24"/>
        <end position="436"/>
    </location>
</feature>
<keyword evidence="2 6" id="KW-0812">Transmembrane</keyword>
<feature type="transmembrane region" description="Helical" evidence="6">
    <location>
        <begin position="344"/>
        <end position="364"/>
    </location>
</feature>
<dbReference type="GO" id="GO:0006882">
    <property type="term" value="P:intracellular zinc ion homeostasis"/>
    <property type="evidence" value="ECO:0007669"/>
    <property type="project" value="TreeGrafter"/>
</dbReference>
<evidence type="ECO:0000256" key="5">
    <source>
        <dbReference type="SAM" id="MobiDB-lite"/>
    </source>
</evidence>
<comment type="caution">
    <text evidence="8">The sequence shown here is derived from an EMBL/GenBank/DDBJ whole genome shotgun (WGS) entry which is preliminary data.</text>
</comment>
<dbReference type="STRING" id="1754191.A0A1Y1V4R8"/>
<evidence type="ECO:0000256" key="1">
    <source>
        <dbReference type="ARBA" id="ARBA00004141"/>
    </source>
</evidence>
<dbReference type="EMBL" id="MCFH01000034">
    <property type="protein sequence ID" value="ORX46637.1"/>
    <property type="molecule type" value="Genomic_DNA"/>
</dbReference>
<feature type="region of interest" description="Disordered" evidence="5">
    <location>
        <begin position="26"/>
        <end position="49"/>
    </location>
</feature>
<evidence type="ECO:0000256" key="6">
    <source>
        <dbReference type="SAM" id="Phobius"/>
    </source>
</evidence>
<gene>
    <name evidence="8" type="ORF">BCR36DRAFT_331476</name>
</gene>
<evidence type="ECO:0000256" key="2">
    <source>
        <dbReference type="ARBA" id="ARBA00022692"/>
    </source>
</evidence>
<dbReference type="GO" id="GO:0005385">
    <property type="term" value="F:zinc ion transmembrane transporter activity"/>
    <property type="evidence" value="ECO:0007669"/>
    <property type="project" value="TreeGrafter"/>
</dbReference>
<feature type="transmembrane region" description="Helical" evidence="6">
    <location>
        <begin position="379"/>
        <end position="400"/>
    </location>
</feature>
<reference evidence="8 9" key="2">
    <citation type="submission" date="2016-08" db="EMBL/GenBank/DDBJ databases">
        <title>Pervasive Adenine N6-methylation of Active Genes in Fungi.</title>
        <authorList>
            <consortium name="DOE Joint Genome Institute"/>
            <person name="Mondo S.J."/>
            <person name="Dannebaum R.O."/>
            <person name="Kuo R.C."/>
            <person name="Labutti K."/>
            <person name="Haridas S."/>
            <person name="Kuo A."/>
            <person name="Salamov A."/>
            <person name="Ahrendt S.R."/>
            <person name="Lipzen A."/>
            <person name="Sullivan W."/>
            <person name="Andreopoulos W.B."/>
            <person name="Clum A."/>
            <person name="Lindquist E."/>
            <person name="Daum C."/>
            <person name="Ramamoorthy G.K."/>
            <person name="Gryganskyi A."/>
            <person name="Culley D."/>
            <person name="Magnuson J.K."/>
            <person name="James T.Y."/>
            <person name="O'Malley M.A."/>
            <person name="Stajich J.E."/>
            <person name="Spatafora J.W."/>
            <person name="Visel A."/>
            <person name="Grigoriev I.V."/>
        </authorList>
    </citation>
    <scope>NUCLEOTIDE SEQUENCE [LARGE SCALE GENOMIC DNA]</scope>
    <source>
        <strain evidence="9">finn</strain>
    </source>
</reference>
<dbReference type="GO" id="GO:0016020">
    <property type="term" value="C:membrane"/>
    <property type="evidence" value="ECO:0007669"/>
    <property type="project" value="UniProtKB-SubCell"/>
</dbReference>
<evidence type="ECO:0000256" key="7">
    <source>
        <dbReference type="SAM" id="SignalP"/>
    </source>
</evidence>
<accession>A0A1Y1V4R8</accession>
<keyword evidence="3 6" id="KW-1133">Transmembrane helix</keyword>
<dbReference type="AlphaFoldDB" id="A0A1Y1V4R8"/>
<sequence>MSKISSVLLCISLVLINVSTSLAELTQQEHHPENHNSHSHHHHHHQHSHTKNGYDIQKILLKYLPKNPMVAAMSSVIYITMIPLILLKFLPANLPKSMLNTLLAFALGTVLGDVFLHMIPELMSGETHSELESGNFDHDSEHGHHHDEHLINIGLLMLSGILIFYVLEKIVGIFGGDDDHHGHHHDHGHHHAHHHASHIEHKQEYADKVFSSKNDDQYFGEDEMIKKTNNNLKKRKPLKKRTDENNTTSIPNKAIEKEHKAKIDNIDHGVTNSSYVKAIMQVMASMTHGFTDGLSVTFAFISSPSAGLTTAFAMFLHEIPHKFGDYTIMRQLGFSSRKASTMQFVSALGTMFGCVVGCIIFWMSSNTSSISINELCDNYIMPITTGSLIYLALVGMLPELIQYKPKGVIKNLVQITLEVIFFGMGTYIMRWIALNE</sequence>
<evidence type="ECO:0000256" key="4">
    <source>
        <dbReference type="ARBA" id="ARBA00023136"/>
    </source>
</evidence>
<organism evidence="8 9">
    <name type="scientific">Piromyces finnis</name>
    <dbReference type="NCBI Taxonomy" id="1754191"/>
    <lineage>
        <taxon>Eukaryota</taxon>
        <taxon>Fungi</taxon>
        <taxon>Fungi incertae sedis</taxon>
        <taxon>Chytridiomycota</taxon>
        <taxon>Chytridiomycota incertae sedis</taxon>
        <taxon>Neocallimastigomycetes</taxon>
        <taxon>Neocallimastigales</taxon>
        <taxon>Neocallimastigaceae</taxon>
        <taxon>Piromyces</taxon>
    </lineage>
</organism>
<keyword evidence="7" id="KW-0732">Signal</keyword>
<keyword evidence="4 6" id="KW-0472">Membrane</keyword>
<dbReference type="OrthoDB" id="200954at2759"/>
<feature type="signal peptide" evidence="7">
    <location>
        <begin position="1"/>
        <end position="23"/>
    </location>
</feature>
<dbReference type="Proteomes" id="UP000193719">
    <property type="component" value="Unassembled WGS sequence"/>
</dbReference>
<feature type="region of interest" description="Disordered" evidence="5">
    <location>
        <begin position="182"/>
        <end position="201"/>
    </location>
</feature>
<dbReference type="InterPro" id="IPR003689">
    <property type="entry name" value="ZIP"/>
</dbReference>
<feature type="transmembrane region" description="Helical" evidence="6">
    <location>
        <begin position="412"/>
        <end position="433"/>
    </location>
</feature>
<reference evidence="8 9" key="1">
    <citation type="submission" date="2016-08" db="EMBL/GenBank/DDBJ databases">
        <title>Genomes of anaerobic fungi encode conserved fungal cellulosomes for biomass hydrolysis.</title>
        <authorList>
            <consortium name="DOE Joint Genome Institute"/>
            <person name="Haitjema C.H."/>
            <person name="Gilmore S.P."/>
            <person name="Henske J.K."/>
            <person name="Solomon K.V."/>
            <person name="De Groot R."/>
            <person name="Kuo A."/>
            <person name="Mondo S.J."/>
            <person name="Salamov A.A."/>
            <person name="Labutti K."/>
            <person name="Zhao Z."/>
            <person name="Chiniquy J."/>
            <person name="Barry K."/>
            <person name="Brewer H.M."/>
            <person name="Purvine S.O."/>
            <person name="Wright A.T."/>
            <person name="Boxma B."/>
            <person name="Van Alen T."/>
            <person name="Hackstein J.H."/>
            <person name="Baker S.E."/>
            <person name="Grigoriev I.V."/>
            <person name="O'Malley M.A."/>
        </authorList>
    </citation>
    <scope>NUCLEOTIDE SEQUENCE [LARGE SCALE GENOMIC DNA]</scope>
    <source>
        <strain evidence="9">finn</strain>
    </source>
</reference>
<evidence type="ECO:0000313" key="8">
    <source>
        <dbReference type="EMBL" id="ORX46637.1"/>
    </source>
</evidence>
<feature type="transmembrane region" description="Helical" evidence="6">
    <location>
        <begin position="69"/>
        <end position="87"/>
    </location>
</feature>
<name>A0A1Y1V4R8_9FUNG</name>
<protein>
    <submittedName>
        <fullName evidence="8">Zinc/iron permease</fullName>
    </submittedName>
</protein>
<dbReference type="PANTHER" id="PTHR16950">
    <property type="entry name" value="ZINC TRANSPORTER SLC39A7 HISTIDINE-RICH MEMBRANE PROTEIN KE4"/>
    <property type="match status" value="1"/>
</dbReference>
<evidence type="ECO:0000313" key="9">
    <source>
        <dbReference type="Proteomes" id="UP000193719"/>
    </source>
</evidence>
<dbReference type="Pfam" id="PF02535">
    <property type="entry name" value="Zip"/>
    <property type="match status" value="1"/>
</dbReference>
<feature type="transmembrane region" description="Helical" evidence="6">
    <location>
        <begin position="149"/>
        <end position="167"/>
    </location>
</feature>